<organism evidence="2 3">
    <name type="scientific">Euphydryas editha</name>
    <name type="common">Edith's checkerspot</name>
    <dbReference type="NCBI Taxonomy" id="104508"/>
    <lineage>
        <taxon>Eukaryota</taxon>
        <taxon>Metazoa</taxon>
        <taxon>Ecdysozoa</taxon>
        <taxon>Arthropoda</taxon>
        <taxon>Hexapoda</taxon>
        <taxon>Insecta</taxon>
        <taxon>Pterygota</taxon>
        <taxon>Neoptera</taxon>
        <taxon>Endopterygota</taxon>
        <taxon>Lepidoptera</taxon>
        <taxon>Glossata</taxon>
        <taxon>Ditrysia</taxon>
        <taxon>Papilionoidea</taxon>
        <taxon>Nymphalidae</taxon>
        <taxon>Nymphalinae</taxon>
        <taxon>Euphydryas</taxon>
    </lineage>
</organism>
<sequence length="210" mass="22926">MQLQASKFPEYGLDIDADTFSEEDFEAVSVTNVILAPNTKETVPAAAAKAAKNQQEPTASTSREQPLTNASSLPPELSDSNQDSSLQNIIASTPSDLPFIEPLMATESQSTSPSLLSKENFSNISLSELVAMASSDICKPSTSEGHITLSSIKPLSKATTQNRRKRSKQSIIATGSPFKSELENKEKDNKEQLDKKKVRLDLKQRLQTKR</sequence>
<dbReference type="AlphaFoldDB" id="A0AAU9U2T2"/>
<feature type="region of interest" description="Disordered" evidence="1">
    <location>
        <begin position="138"/>
        <end position="210"/>
    </location>
</feature>
<evidence type="ECO:0000313" key="3">
    <source>
        <dbReference type="Proteomes" id="UP001153954"/>
    </source>
</evidence>
<gene>
    <name evidence="2" type="ORF">EEDITHA_LOCUS7874</name>
</gene>
<feature type="region of interest" description="Disordered" evidence="1">
    <location>
        <begin position="44"/>
        <end position="92"/>
    </location>
</feature>
<name>A0AAU9U2T2_EUPED</name>
<proteinExistence type="predicted"/>
<feature type="compositionally biased region" description="Basic and acidic residues" evidence="1">
    <location>
        <begin position="180"/>
        <end position="204"/>
    </location>
</feature>
<dbReference type="EMBL" id="CAKOGL010000011">
    <property type="protein sequence ID" value="CAH2092077.1"/>
    <property type="molecule type" value="Genomic_DNA"/>
</dbReference>
<reference evidence="2" key="1">
    <citation type="submission" date="2022-03" db="EMBL/GenBank/DDBJ databases">
        <authorList>
            <person name="Tunstrom K."/>
        </authorList>
    </citation>
    <scope>NUCLEOTIDE SEQUENCE</scope>
</reference>
<comment type="caution">
    <text evidence="2">The sequence shown here is derived from an EMBL/GenBank/DDBJ whole genome shotgun (WGS) entry which is preliminary data.</text>
</comment>
<protein>
    <submittedName>
        <fullName evidence="2">Uncharacterized protein</fullName>
    </submittedName>
</protein>
<evidence type="ECO:0000313" key="2">
    <source>
        <dbReference type="EMBL" id="CAH2092077.1"/>
    </source>
</evidence>
<feature type="compositionally biased region" description="Polar residues" evidence="1">
    <location>
        <begin position="53"/>
        <end position="92"/>
    </location>
</feature>
<keyword evidence="3" id="KW-1185">Reference proteome</keyword>
<accession>A0AAU9U2T2</accession>
<feature type="compositionally biased region" description="Polar residues" evidence="1">
    <location>
        <begin position="140"/>
        <end position="161"/>
    </location>
</feature>
<dbReference type="Proteomes" id="UP001153954">
    <property type="component" value="Unassembled WGS sequence"/>
</dbReference>
<evidence type="ECO:0000256" key="1">
    <source>
        <dbReference type="SAM" id="MobiDB-lite"/>
    </source>
</evidence>